<evidence type="ECO:0000313" key="2">
    <source>
        <dbReference type="Proteomes" id="UP001396334"/>
    </source>
</evidence>
<sequence length="156" mass="17048">MRIDGVLFHLKYEDLQRVCFMYGLYGHAMEMSEDEELYNGGTGHGDARIGGNNVGGNDGCGSRTMHSLMIESSGMIRTGSRQWDSRNLLHTQVVASLRGVVLQKVHANNFDGRGQGTVQVVPSVGTQASAEDLQGNRESTIYKVDSYGLDPIGLWP</sequence>
<comment type="caution">
    <text evidence="1">The sequence shown here is derived from an EMBL/GenBank/DDBJ whole genome shotgun (WGS) entry which is preliminary data.</text>
</comment>
<dbReference type="EMBL" id="JBBPBN010000012">
    <property type="protein sequence ID" value="KAK9028379.1"/>
    <property type="molecule type" value="Genomic_DNA"/>
</dbReference>
<proteinExistence type="predicted"/>
<keyword evidence="2" id="KW-1185">Reference proteome</keyword>
<organism evidence="1 2">
    <name type="scientific">Hibiscus sabdariffa</name>
    <name type="common">roselle</name>
    <dbReference type="NCBI Taxonomy" id="183260"/>
    <lineage>
        <taxon>Eukaryota</taxon>
        <taxon>Viridiplantae</taxon>
        <taxon>Streptophyta</taxon>
        <taxon>Embryophyta</taxon>
        <taxon>Tracheophyta</taxon>
        <taxon>Spermatophyta</taxon>
        <taxon>Magnoliopsida</taxon>
        <taxon>eudicotyledons</taxon>
        <taxon>Gunneridae</taxon>
        <taxon>Pentapetalae</taxon>
        <taxon>rosids</taxon>
        <taxon>malvids</taxon>
        <taxon>Malvales</taxon>
        <taxon>Malvaceae</taxon>
        <taxon>Malvoideae</taxon>
        <taxon>Hibiscus</taxon>
    </lineage>
</organism>
<evidence type="ECO:0000313" key="1">
    <source>
        <dbReference type="EMBL" id="KAK9028379.1"/>
    </source>
</evidence>
<gene>
    <name evidence="1" type="ORF">V6N11_068186</name>
</gene>
<accession>A0ABR2STA1</accession>
<reference evidence="1 2" key="1">
    <citation type="journal article" date="2024" name="G3 (Bethesda)">
        <title>Genome assembly of Hibiscus sabdariffa L. provides insights into metabolisms of medicinal natural products.</title>
        <authorList>
            <person name="Kim T."/>
        </authorList>
    </citation>
    <scope>NUCLEOTIDE SEQUENCE [LARGE SCALE GENOMIC DNA]</scope>
    <source>
        <strain evidence="1">TK-2024</strain>
        <tissue evidence="1">Old leaves</tissue>
    </source>
</reference>
<dbReference type="Proteomes" id="UP001396334">
    <property type="component" value="Unassembled WGS sequence"/>
</dbReference>
<name>A0ABR2STA1_9ROSI</name>
<protein>
    <submittedName>
        <fullName evidence="1">Uncharacterized protein</fullName>
    </submittedName>
</protein>